<proteinExistence type="predicted"/>
<protein>
    <submittedName>
        <fullName evidence="1">Uncharacterized protein</fullName>
    </submittedName>
</protein>
<dbReference type="EMBL" id="MN741005">
    <property type="protein sequence ID" value="QHU22304.1"/>
    <property type="molecule type" value="Genomic_DNA"/>
</dbReference>
<sequence>MNTDIDHTRRINKGEILKKLLKRQKICEEKRQVIASILNYLEYQEVENEDDIYLKQEIKLLYDCILE</sequence>
<organism evidence="1">
    <name type="scientific">viral metagenome</name>
    <dbReference type="NCBI Taxonomy" id="1070528"/>
    <lineage>
        <taxon>unclassified sequences</taxon>
        <taxon>metagenomes</taxon>
        <taxon>organismal metagenomes</taxon>
    </lineage>
</organism>
<accession>A0A6C0L0K3</accession>
<reference evidence="1" key="1">
    <citation type="journal article" date="2020" name="Nature">
        <title>Giant virus diversity and host interactions through global metagenomics.</title>
        <authorList>
            <person name="Schulz F."/>
            <person name="Roux S."/>
            <person name="Paez-Espino D."/>
            <person name="Jungbluth S."/>
            <person name="Walsh D.A."/>
            <person name="Denef V.J."/>
            <person name="McMahon K.D."/>
            <person name="Konstantinidis K.T."/>
            <person name="Eloe-Fadrosh E.A."/>
            <person name="Kyrpides N.C."/>
            <person name="Woyke T."/>
        </authorList>
    </citation>
    <scope>NUCLEOTIDE SEQUENCE</scope>
    <source>
        <strain evidence="1">GVMAG-S-ERX555907-102</strain>
    </source>
</reference>
<name>A0A6C0L0K3_9ZZZZ</name>
<evidence type="ECO:0000313" key="1">
    <source>
        <dbReference type="EMBL" id="QHU22304.1"/>
    </source>
</evidence>
<dbReference type="AlphaFoldDB" id="A0A6C0L0K3"/>